<keyword evidence="2" id="KW-0732">Signal</keyword>
<feature type="region of interest" description="Disordered" evidence="1">
    <location>
        <begin position="93"/>
        <end position="115"/>
    </location>
</feature>
<comment type="caution">
    <text evidence="3">The sequence shown here is derived from an EMBL/GenBank/DDBJ whole genome shotgun (WGS) entry which is preliminary data.</text>
</comment>
<dbReference type="Proteomes" id="UP001147700">
    <property type="component" value="Unassembled WGS sequence"/>
</dbReference>
<dbReference type="RefSeq" id="WP_202957619.1">
    <property type="nucleotide sequence ID" value="NZ_JAPCID010000085.1"/>
</dbReference>
<dbReference type="CDD" id="cd00161">
    <property type="entry name" value="beta-trefoil_Ricin-like"/>
    <property type="match status" value="1"/>
</dbReference>
<name>A0ABT4RUV1_9ACTN</name>
<keyword evidence="4" id="KW-1185">Reference proteome</keyword>
<evidence type="ECO:0000256" key="1">
    <source>
        <dbReference type="SAM" id="MobiDB-lite"/>
    </source>
</evidence>
<sequence length="177" mass="18694">MKTPRTHRTLAIAVVALGAALGSGGTAAANGVAIIPKVAPKVDMAQGIYFQTAPRDSSHITTAEVWRIVPASDGYVTIRNGHWLANGEQVLDSQNTHTEPPGPADAGEGSFAGTSVFDGSESQQWKITPVPGSNTSTITNRLSPHRKLTYKGVGYSLPFELRANSGMNEFVLKPVVL</sequence>
<dbReference type="Gene3D" id="2.80.10.50">
    <property type="match status" value="1"/>
</dbReference>
<protein>
    <submittedName>
        <fullName evidence="3">RICIN domain-containing protein</fullName>
    </submittedName>
</protein>
<proteinExistence type="predicted"/>
<reference evidence="3" key="1">
    <citation type="submission" date="2022-10" db="EMBL/GenBank/DDBJ databases">
        <title>The WGS of Solirubrobacter sp. CPCC 204708.</title>
        <authorList>
            <person name="Jiang Z."/>
        </authorList>
    </citation>
    <scope>NUCLEOTIDE SEQUENCE</scope>
    <source>
        <strain evidence="3">CPCC 204708</strain>
    </source>
</reference>
<dbReference type="InterPro" id="IPR035992">
    <property type="entry name" value="Ricin_B-like_lectins"/>
</dbReference>
<feature type="chain" id="PRO_5046625892" evidence="2">
    <location>
        <begin position="29"/>
        <end position="177"/>
    </location>
</feature>
<feature type="signal peptide" evidence="2">
    <location>
        <begin position="1"/>
        <end position="28"/>
    </location>
</feature>
<evidence type="ECO:0000313" key="4">
    <source>
        <dbReference type="Proteomes" id="UP001147700"/>
    </source>
</evidence>
<evidence type="ECO:0000256" key="2">
    <source>
        <dbReference type="SAM" id="SignalP"/>
    </source>
</evidence>
<evidence type="ECO:0000313" key="3">
    <source>
        <dbReference type="EMBL" id="MDA0142357.1"/>
    </source>
</evidence>
<dbReference type="EMBL" id="JAPCID010000085">
    <property type="protein sequence ID" value="MDA0142357.1"/>
    <property type="molecule type" value="Genomic_DNA"/>
</dbReference>
<gene>
    <name evidence="3" type="ORF">OJ962_33040</name>
</gene>
<organism evidence="3 4">
    <name type="scientific">Solirubrobacter deserti</name>
    <dbReference type="NCBI Taxonomy" id="2282478"/>
    <lineage>
        <taxon>Bacteria</taxon>
        <taxon>Bacillati</taxon>
        <taxon>Actinomycetota</taxon>
        <taxon>Thermoleophilia</taxon>
        <taxon>Solirubrobacterales</taxon>
        <taxon>Solirubrobacteraceae</taxon>
        <taxon>Solirubrobacter</taxon>
    </lineage>
</organism>
<dbReference type="SUPFAM" id="SSF50370">
    <property type="entry name" value="Ricin B-like lectins"/>
    <property type="match status" value="1"/>
</dbReference>
<accession>A0ABT4RUV1</accession>